<dbReference type="EMBL" id="JBFPJR010000046">
    <property type="protein sequence ID" value="MEX0429515.1"/>
    <property type="molecule type" value="Genomic_DNA"/>
</dbReference>
<name>A0ABV3T2T4_9ACTN</name>
<proteinExistence type="predicted"/>
<evidence type="ECO:0000313" key="2">
    <source>
        <dbReference type="Proteomes" id="UP001556631"/>
    </source>
</evidence>
<organism evidence="1 2">
    <name type="scientific">Nocardioides eburneus</name>
    <dbReference type="NCBI Taxonomy" id="3231482"/>
    <lineage>
        <taxon>Bacteria</taxon>
        <taxon>Bacillati</taxon>
        <taxon>Actinomycetota</taxon>
        <taxon>Actinomycetes</taxon>
        <taxon>Propionibacteriales</taxon>
        <taxon>Nocardioidaceae</taxon>
        <taxon>Nocardioides</taxon>
    </lineage>
</organism>
<protein>
    <submittedName>
        <fullName evidence="1">Uncharacterized protein</fullName>
    </submittedName>
</protein>
<reference evidence="1 2" key="1">
    <citation type="submission" date="2024-07" db="EMBL/GenBank/DDBJ databases">
        <authorList>
            <person name="Lee S."/>
            <person name="Kang M."/>
        </authorList>
    </citation>
    <scope>NUCLEOTIDE SEQUENCE [LARGE SCALE GENOMIC DNA]</scope>
    <source>
        <strain evidence="1 2">DS6</strain>
    </source>
</reference>
<comment type="caution">
    <text evidence="1">The sequence shown here is derived from an EMBL/GenBank/DDBJ whole genome shotgun (WGS) entry which is preliminary data.</text>
</comment>
<keyword evidence="2" id="KW-1185">Reference proteome</keyword>
<accession>A0ABV3T2T4</accession>
<dbReference type="RefSeq" id="WP_367995481.1">
    <property type="nucleotide sequence ID" value="NZ_JBFPJR010000046.1"/>
</dbReference>
<gene>
    <name evidence="1" type="ORF">AB3X52_18000</name>
</gene>
<dbReference type="Proteomes" id="UP001556631">
    <property type="component" value="Unassembled WGS sequence"/>
</dbReference>
<evidence type="ECO:0000313" key="1">
    <source>
        <dbReference type="EMBL" id="MEX0429515.1"/>
    </source>
</evidence>
<sequence length="130" mass="13501">MALPAPTRPALQAARGEDGGSPVLTYFAKAGLGVRVGTRWRLSVADDAREHLRIGWGAPAVPTTAIGPAPGSGCRSASRSGWLWYPGGYWTDEPGCYSVVVHAAGRLQQVPIGVGAPCPGQRPPVDTSAR</sequence>